<accession>A0A291IRS6</accession>
<keyword evidence="2" id="KW-1185">Reference proteome</keyword>
<dbReference type="PANTHER" id="PTHR43358:SF4">
    <property type="entry name" value="ALPHA_BETA HYDROLASE FOLD-1 DOMAIN-CONTAINING PROTEIN"/>
    <property type="match status" value="1"/>
</dbReference>
<dbReference type="InterPro" id="IPR000073">
    <property type="entry name" value="AB_hydrolase_1"/>
</dbReference>
<reference evidence="1 2" key="1">
    <citation type="submission" date="2017-09" db="EMBL/GenBank/DDBJ databases">
        <title>SPAdes assembly of the Mesoplasma lactucae genome.</title>
        <authorList>
            <person name="Knight T.F."/>
            <person name="Rubinstein R."/>
            <person name="Citino T."/>
        </authorList>
    </citation>
    <scope>NUCLEOTIDE SEQUENCE [LARGE SCALE GENOMIC DNA]</scope>
    <source>
        <strain evidence="1 2">831-C4</strain>
    </source>
</reference>
<dbReference type="AlphaFoldDB" id="A0A291IRS6"/>
<dbReference type="Proteomes" id="UP000232227">
    <property type="component" value="Chromosome"/>
</dbReference>
<evidence type="ECO:0000313" key="2">
    <source>
        <dbReference type="Proteomes" id="UP000232227"/>
    </source>
</evidence>
<dbReference type="Gene3D" id="3.40.50.1820">
    <property type="entry name" value="alpha/beta hydrolase"/>
    <property type="match status" value="1"/>
</dbReference>
<sequence>MKKPKVKEQEQKPGTLAKIMVNMWNTHFSTPIYVNKDGDSVRLNLIKMFDFSPVTRNSNKKMDVDYKSPSLNVTFPSLDQNKIAASVWLNDKPTNKWIVGCHGYNSNRFDVLYLTWHYRALGYNILTFDFRNHGQSGIDVVTWGYKEKWDLIAAIKWLMESYTIDHIGLVGTSMGGFTLNYFMLTEPELIKQANIIWGVSDSAYMSVPKLLERMIADNSASFFEGYANEVLSQMLMIYKNEYGVDLSGLDFTKLIQADNMRFPILYIHNRYDKVTDYLDSFRMWTEKNNIEHSVQNHLRIYDGYHHTKALIEYKENYIETSLDFVKKAVEDNAKKKK</sequence>
<evidence type="ECO:0000313" key="1">
    <source>
        <dbReference type="EMBL" id="ATG97483.1"/>
    </source>
</evidence>
<dbReference type="InterPro" id="IPR029058">
    <property type="entry name" value="AB_hydrolase_fold"/>
</dbReference>
<dbReference type="EMBL" id="CP023668">
    <property type="protein sequence ID" value="ATG97483.1"/>
    <property type="molecule type" value="Genomic_DNA"/>
</dbReference>
<dbReference type="RefSeq" id="WP_096862771.1">
    <property type="nucleotide sequence ID" value="NZ_CP023668.1"/>
</dbReference>
<dbReference type="Pfam" id="PF00561">
    <property type="entry name" value="Abhydrolase_1"/>
    <property type="match status" value="1"/>
</dbReference>
<proteinExistence type="predicted"/>
<protein>
    <submittedName>
        <fullName evidence="1">Alpha/beta hydrolase</fullName>
    </submittedName>
</protein>
<dbReference type="GO" id="GO:0016787">
    <property type="term" value="F:hydrolase activity"/>
    <property type="evidence" value="ECO:0007669"/>
    <property type="project" value="UniProtKB-KW"/>
</dbReference>
<dbReference type="InterPro" id="IPR052920">
    <property type="entry name" value="DNA-binding_regulatory"/>
</dbReference>
<gene>
    <name evidence="1" type="ORF">CP520_01795</name>
</gene>
<dbReference type="OrthoDB" id="384284at2"/>
<organism evidence="1 2">
    <name type="scientific">Mesoplasma lactucae ATCC 49193</name>
    <dbReference type="NCBI Taxonomy" id="81460"/>
    <lineage>
        <taxon>Bacteria</taxon>
        <taxon>Bacillati</taxon>
        <taxon>Mycoplasmatota</taxon>
        <taxon>Mollicutes</taxon>
        <taxon>Entomoplasmatales</taxon>
        <taxon>Entomoplasmataceae</taxon>
        <taxon>Mesoplasma</taxon>
    </lineage>
</organism>
<dbReference type="KEGG" id="mlac:CP520_01795"/>
<keyword evidence="1" id="KW-0378">Hydrolase</keyword>
<dbReference type="PANTHER" id="PTHR43358">
    <property type="entry name" value="ALPHA/BETA-HYDROLASE"/>
    <property type="match status" value="1"/>
</dbReference>
<name>A0A291IRS6_9MOLU</name>
<dbReference type="SUPFAM" id="SSF53474">
    <property type="entry name" value="alpha/beta-Hydrolases"/>
    <property type="match status" value="1"/>
</dbReference>